<proteinExistence type="predicted"/>
<keyword evidence="7" id="KW-1185">Reference proteome</keyword>
<keyword evidence="3" id="KW-0597">Phosphoprotein</keyword>
<organism evidence="6 7">
    <name type="scientific">Streptomyces amakusaensis</name>
    <dbReference type="NCBI Taxonomy" id="67271"/>
    <lineage>
        <taxon>Bacteria</taxon>
        <taxon>Bacillati</taxon>
        <taxon>Actinomycetota</taxon>
        <taxon>Actinomycetes</taxon>
        <taxon>Kitasatosporales</taxon>
        <taxon>Streptomycetaceae</taxon>
        <taxon>Streptomyces</taxon>
    </lineage>
</organism>
<feature type="region of interest" description="Disordered" evidence="4">
    <location>
        <begin position="1"/>
        <end position="21"/>
    </location>
</feature>
<dbReference type="NCBIfam" id="TIGR01733">
    <property type="entry name" value="AA-adenyl-dom"/>
    <property type="match status" value="1"/>
</dbReference>
<dbReference type="PROSITE" id="PS00012">
    <property type="entry name" value="PHOSPHOPANTETHEINE"/>
    <property type="match status" value="1"/>
</dbReference>
<dbReference type="InterPro" id="IPR010071">
    <property type="entry name" value="AA_adenyl_dom"/>
</dbReference>
<dbReference type="EMBL" id="JBHSKP010000078">
    <property type="protein sequence ID" value="MFC5157069.1"/>
    <property type="molecule type" value="Genomic_DNA"/>
</dbReference>
<sequence length="724" mass="76701">MPEGTASWVFDPATEPEPGLDPGVVERAGLDDVAYVTYTSGSTGRPKGVVVSHRGLGNLVAAQMTGLGVGPDSRVLQLSSLSFDASVWELCMALLSGAALVVADAESLPPHGSLEEVAESFGVTHVTVPPSVLAPVRQLPESVVSLVVAGEVCPPSLVERWSAGLRLVNAYGPTEVTVCASMSGALSPVGETSPVPIGRPLGNTRAYVLDGFLQPVPVGVAGELYVSGPGLARGYLGRPGLTSERFVASPFEVGVRMYRTGDLVRWTAGGELVFAGRADEQVKIRGFRVEPGEIESVLAGHESVGQVAVIVREDRPGDKRLVAYTVPAADGSIDSGILREFVGSRLPDYMVPAAVVVLDALPVTVNGKLDRAALPAPDFEALAESRAAATPTEEAVAALFGEILGLDRVGAETSWFDLGGDSLLAMRLVSQIRSTLDAEVSIRDLFAAPTVAGVAGLIDATDGETRTALTPQPRPDVLPLSYAQQRMWFLNRLEGVGEGAGYNLPMALKMSGELDVVALEAALGDVADRHESLRTVFPETNGTPRQEIVAGAAGRPRLEIVETTEAELEETLAAHSLRGFDLSVDLPWRTWLMRIGPTEHVLLIVVHHVASDGWSMGVLTRDLRFAYGARGEGRAPGWDPLPVQYADYALWQRDELGELDDPDSLISAQLDYWRQALEGAPEELVLPVDRRRPGVSSFRGGTASVRVGAGTHARLVELAQRGGA</sequence>
<feature type="domain" description="Carrier" evidence="5">
    <location>
        <begin position="387"/>
        <end position="462"/>
    </location>
</feature>
<dbReference type="Pfam" id="PF00501">
    <property type="entry name" value="AMP-binding"/>
    <property type="match status" value="1"/>
</dbReference>
<dbReference type="PANTHER" id="PTHR45527">
    <property type="entry name" value="NONRIBOSOMAL PEPTIDE SYNTHETASE"/>
    <property type="match status" value="1"/>
</dbReference>
<evidence type="ECO:0000256" key="1">
    <source>
        <dbReference type="ARBA" id="ARBA00001957"/>
    </source>
</evidence>
<dbReference type="InterPro" id="IPR020806">
    <property type="entry name" value="PKS_PP-bd"/>
</dbReference>
<dbReference type="PROSITE" id="PS00455">
    <property type="entry name" value="AMP_BINDING"/>
    <property type="match status" value="1"/>
</dbReference>
<dbReference type="Gene3D" id="3.30.300.30">
    <property type="match status" value="1"/>
</dbReference>
<dbReference type="Gene3D" id="3.30.559.10">
    <property type="entry name" value="Chloramphenicol acetyltransferase-like domain"/>
    <property type="match status" value="1"/>
</dbReference>
<dbReference type="SUPFAM" id="SSF47336">
    <property type="entry name" value="ACP-like"/>
    <property type="match status" value="1"/>
</dbReference>
<comment type="cofactor">
    <cofactor evidence="1">
        <name>pantetheine 4'-phosphate</name>
        <dbReference type="ChEBI" id="CHEBI:47942"/>
    </cofactor>
</comment>
<dbReference type="Proteomes" id="UP001596160">
    <property type="component" value="Unassembled WGS sequence"/>
</dbReference>
<protein>
    <submittedName>
        <fullName evidence="6">Amino acid adenylation domain-containing protein</fullName>
    </submittedName>
</protein>
<dbReference type="InterPro" id="IPR020459">
    <property type="entry name" value="AMP-binding"/>
</dbReference>
<dbReference type="InterPro" id="IPR025110">
    <property type="entry name" value="AMP-bd_C"/>
</dbReference>
<evidence type="ECO:0000256" key="3">
    <source>
        <dbReference type="ARBA" id="ARBA00022553"/>
    </source>
</evidence>
<dbReference type="PANTHER" id="PTHR45527:SF1">
    <property type="entry name" value="FATTY ACID SYNTHASE"/>
    <property type="match status" value="1"/>
</dbReference>
<evidence type="ECO:0000256" key="2">
    <source>
        <dbReference type="ARBA" id="ARBA00022450"/>
    </source>
</evidence>
<dbReference type="InterPro" id="IPR023213">
    <property type="entry name" value="CAT-like_dom_sf"/>
</dbReference>
<reference evidence="7" key="1">
    <citation type="journal article" date="2019" name="Int. J. Syst. Evol. Microbiol.">
        <title>The Global Catalogue of Microorganisms (GCM) 10K type strain sequencing project: providing services to taxonomists for standard genome sequencing and annotation.</title>
        <authorList>
            <consortium name="The Broad Institute Genomics Platform"/>
            <consortium name="The Broad Institute Genome Sequencing Center for Infectious Disease"/>
            <person name="Wu L."/>
            <person name="Ma J."/>
        </authorList>
    </citation>
    <scope>NUCLEOTIDE SEQUENCE [LARGE SCALE GENOMIC DNA]</scope>
    <source>
        <strain evidence="7">PCU 266</strain>
    </source>
</reference>
<dbReference type="InterPro" id="IPR020845">
    <property type="entry name" value="AMP-binding_CS"/>
</dbReference>
<dbReference type="Gene3D" id="3.30.559.30">
    <property type="entry name" value="Nonribosomal peptide synthetase, condensation domain"/>
    <property type="match status" value="1"/>
</dbReference>
<keyword evidence="2" id="KW-0596">Phosphopantetheine</keyword>
<evidence type="ECO:0000256" key="4">
    <source>
        <dbReference type="SAM" id="MobiDB-lite"/>
    </source>
</evidence>
<accession>A0ABW0ATH0</accession>
<evidence type="ECO:0000313" key="6">
    <source>
        <dbReference type="EMBL" id="MFC5157069.1"/>
    </source>
</evidence>
<dbReference type="PROSITE" id="PS50075">
    <property type="entry name" value="CARRIER"/>
    <property type="match status" value="1"/>
</dbReference>
<dbReference type="Gene3D" id="1.10.1200.10">
    <property type="entry name" value="ACP-like"/>
    <property type="match status" value="1"/>
</dbReference>
<dbReference type="Pfam" id="PF00550">
    <property type="entry name" value="PP-binding"/>
    <property type="match status" value="1"/>
</dbReference>
<evidence type="ECO:0000259" key="5">
    <source>
        <dbReference type="PROSITE" id="PS50075"/>
    </source>
</evidence>
<dbReference type="InterPro" id="IPR001242">
    <property type="entry name" value="Condensation_dom"/>
</dbReference>
<dbReference type="InterPro" id="IPR006162">
    <property type="entry name" value="Ppantetheine_attach_site"/>
</dbReference>
<feature type="non-terminal residue" evidence="6">
    <location>
        <position position="724"/>
    </location>
</feature>
<evidence type="ECO:0000313" key="7">
    <source>
        <dbReference type="Proteomes" id="UP001596160"/>
    </source>
</evidence>
<name>A0ABW0ATH0_9ACTN</name>
<gene>
    <name evidence="6" type="ORF">ACFPRH_35695</name>
</gene>
<dbReference type="Gene3D" id="3.40.50.12780">
    <property type="entry name" value="N-terminal domain of ligase-like"/>
    <property type="match status" value="1"/>
</dbReference>
<dbReference type="InterPro" id="IPR042099">
    <property type="entry name" value="ANL_N_sf"/>
</dbReference>
<dbReference type="SMART" id="SM00823">
    <property type="entry name" value="PKS_PP"/>
    <property type="match status" value="1"/>
</dbReference>
<dbReference type="SUPFAM" id="SSF56801">
    <property type="entry name" value="Acetyl-CoA synthetase-like"/>
    <property type="match status" value="1"/>
</dbReference>
<dbReference type="Pfam" id="PF00668">
    <property type="entry name" value="Condensation"/>
    <property type="match status" value="1"/>
</dbReference>
<dbReference type="PRINTS" id="PR00154">
    <property type="entry name" value="AMPBINDING"/>
</dbReference>
<dbReference type="RefSeq" id="WP_344486891.1">
    <property type="nucleotide sequence ID" value="NZ_BAAASB010000063.1"/>
</dbReference>
<dbReference type="InterPro" id="IPR036736">
    <property type="entry name" value="ACP-like_sf"/>
</dbReference>
<dbReference type="Pfam" id="PF13193">
    <property type="entry name" value="AMP-binding_C"/>
    <property type="match status" value="1"/>
</dbReference>
<dbReference type="SUPFAM" id="SSF52777">
    <property type="entry name" value="CoA-dependent acyltransferases"/>
    <property type="match status" value="2"/>
</dbReference>
<dbReference type="InterPro" id="IPR009081">
    <property type="entry name" value="PP-bd_ACP"/>
</dbReference>
<comment type="caution">
    <text evidence="6">The sequence shown here is derived from an EMBL/GenBank/DDBJ whole genome shotgun (WGS) entry which is preliminary data.</text>
</comment>
<dbReference type="InterPro" id="IPR045851">
    <property type="entry name" value="AMP-bd_C_sf"/>
</dbReference>
<dbReference type="InterPro" id="IPR000873">
    <property type="entry name" value="AMP-dep_synth/lig_dom"/>
</dbReference>